<sequence length="79" mass="8702">MKSDPVDLTLFLAQSVVDQPSLVRVTRRGPTVMVRVGPGEEGRLIGRQGRVIQAIRTLVRAASDPRERLNVDLDAPRKA</sequence>
<dbReference type="Proteomes" id="UP001185331">
    <property type="component" value="Unassembled WGS sequence"/>
</dbReference>
<reference evidence="4" key="2">
    <citation type="submission" date="2023-07" db="EMBL/GenBank/DDBJ databases">
        <title>Sorghum-associated microbial communities from plants grown in Nebraska, USA.</title>
        <authorList>
            <person name="Schachtman D."/>
        </authorList>
    </citation>
    <scope>NUCLEOTIDE SEQUENCE</scope>
    <source>
        <strain evidence="4">BE330</strain>
    </source>
</reference>
<evidence type="ECO:0000256" key="2">
    <source>
        <dbReference type="ARBA" id="ARBA00022884"/>
    </source>
</evidence>
<proteinExistence type="predicted"/>
<dbReference type="RefSeq" id="WP_046842589.1">
    <property type="nucleotide sequence ID" value="NZ_CP011389.1"/>
</dbReference>
<dbReference type="PANTHER" id="PTHR34654">
    <property type="entry name" value="UPF0109 PROTEIN SCO5592"/>
    <property type="match status" value="1"/>
</dbReference>
<protein>
    <submittedName>
        <fullName evidence="3 4">RNA-binding protein</fullName>
    </submittedName>
</protein>
<evidence type="ECO:0000313" key="5">
    <source>
        <dbReference type="Proteomes" id="UP000034024"/>
    </source>
</evidence>
<dbReference type="Proteomes" id="UP000034024">
    <property type="component" value="Chromosome"/>
</dbReference>
<evidence type="ECO:0000256" key="1">
    <source>
        <dbReference type="ARBA" id="ARBA00022490"/>
    </source>
</evidence>
<name>A0A0F7JMC3_9DEIO</name>
<dbReference type="InterPro" id="IPR020627">
    <property type="entry name" value="KhpA"/>
</dbReference>
<organism evidence="3 5">
    <name type="scientific">Deinococcus soli</name>
    <name type="common">ex Cha et al. 2016</name>
    <dbReference type="NCBI Taxonomy" id="1309411"/>
    <lineage>
        <taxon>Bacteria</taxon>
        <taxon>Thermotogati</taxon>
        <taxon>Deinococcota</taxon>
        <taxon>Deinococci</taxon>
        <taxon>Deinococcales</taxon>
        <taxon>Deinococcaceae</taxon>
        <taxon>Deinococcus</taxon>
    </lineage>
</organism>
<evidence type="ECO:0000313" key="4">
    <source>
        <dbReference type="EMBL" id="MDR6217214.1"/>
    </source>
</evidence>
<gene>
    <name evidence="4" type="ORF">J2Y00_000771</name>
    <name evidence="3" type="ORF">SY84_01960</name>
</gene>
<dbReference type="InterPro" id="IPR009019">
    <property type="entry name" value="KH_sf_prok-type"/>
</dbReference>
<dbReference type="CDD" id="cd22533">
    <property type="entry name" value="KH-II_YlqC-like"/>
    <property type="match status" value="1"/>
</dbReference>
<keyword evidence="1" id="KW-0963">Cytoplasm</keyword>
<accession>A0A0F7JMC3</accession>
<dbReference type="EMBL" id="JAVDQK010000002">
    <property type="protein sequence ID" value="MDR6217214.1"/>
    <property type="molecule type" value="Genomic_DNA"/>
</dbReference>
<dbReference type="GO" id="GO:0003723">
    <property type="term" value="F:RNA binding"/>
    <property type="evidence" value="ECO:0007669"/>
    <property type="project" value="UniProtKB-KW"/>
</dbReference>
<reference evidence="3 5" key="1">
    <citation type="submission" date="2015-01" db="EMBL/GenBank/DDBJ databases">
        <title>Deinococcus soli/N5/whole genome sequencing.</title>
        <authorList>
            <person name="Kim M.K."/>
            <person name="Srinivasan S."/>
            <person name="Lee J.-J."/>
        </authorList>
    </citation>
    <scope>NUCLEOTIDE SEQUENCE [LARGE SCALE GENOMIC DNA]</scope>
    <source>
        <strain evidence="3 5">N5</strain>
    </source>
</reference>
<dbReference type="SUPFAM" id="SSF54814">
    <property type="entry name" value="Prokaryotic type KH domain (KH-domain type II)"/>
    <property type="match status" value="1"/>
</dbReference>
<dbReference type="PANTHER" id="PTHR34654:SF1">
    <property type="entry name" value="RNA-BINDING PROTEIN KHPA"/>
    <property type="match status" value="1"/>
</dbReference>
<dbReference type="PATRIC" id="fig|1309411.5.peg.414"/>
<evidence type="ECO:0000313" key="3">
    <source>
        <dbReference type="EMBL" id="AKH16013.1"/>
    </source>
</evidence>
<keyword evidence="2" id="KW-0694">RNA-binding</keyword>
<dbReference type="KEGG" id="dch:SY84_01960"/>
<dbReference type="Pfam" id="PF13083">
    <property type="entry name" value="KH_KhpA-B"/>
    <property type="match status" value="1"/>
</dbReference>
<dbReference type="EMBL" id="CP011389">
    <property type="protein sequence ID" value="AKH16013.1"/>
    <property type="molecule type" value="Genomic_DNA"/>
</dbReference>
<dbReference type="AlphaFoldDB" id="A0A0F7JMC3"/>
<keyword evidence="5" id="KW-1185">Reference proteome</keyword>